<dbReference type="AlphaFoldDB" id="A0A0G1XIW4"/>
<dbReference type="SUPFAM" id="SSF51735">
    <property type="entry name" value="NAD(P)-binding Rossmann-fold domains"/>
    <property type="match status" value="1"/>
</dbReference>
<dbReference type="GO" id="GO:0005829">
    <property type="term" value="C:cytosol"/>
    <property type="evidence" value="ECO:0007669"/>
    <property type="project" value="TreeGrafter"/>
</dbReference>
<comment type="caution">
    <text evidence="11">The sequence shown here is derived from an EMBL/GenBank/DDBJ whole genome shotgun (WGS) entry which is preliminary data.</text>
</comment>
<feature type="domain" description="Tetrahydrofolate dehydrogenase/cyclohydrolase NAD(P)-binding" evidence="10">
    <location>
        <begin position="69"/>
        <end position="207"/>
    </location>
</feature>
<keyword evidence="6" id="KW-0560">Oxidoreductase</keyword>
<evidence type="ECO:0000256" key="4">
    <source>
        <dbReference type="ARBA" id="ARBA00022801"/>
    </source>
</evidence>
<dbReference type="InterPro" id="IPR036291">
    <property type="entry name" value="NAD(P)-bd_dom_sf"/>
</dbReference>
<name>A0A0G1XIW4_9BACT</name>
<dbReference type="Gene3D" id="3.40.50.10860">
    <property type="entry name" value="Leucine Dehydrogenase, chain A, domain 1"/>
    <property type="match status" value="1"/>
</dbReference>
<dbReference type="GO" id="GO:0006164">
    <property type="term" value="P:purine nucleotide biosynthetic process"/>
    <property type="evidence" value="ECO:0007669"/>
    <property type="project" value="UniProtKB-KW"/>
</dbReference>
<evidence type="ECO:0000256" key="2">
    <source>
        <dbReference type="ARBA" id="ARBA00022563"/>
    </source>
</evidence>
<dbReference type="InterPro" id="IPR000672">
    <property type="entry name" value="THF_DH/CycHdrlase"/>
</dbReference>
<dbReference type="PANTHER" id="PTHR48099:SF5">
    <property type="entry name" value="C-1-TETRAHYDROFOLATE SYNTHASE, CYTOPLASMIC"/>
    <property type="match status" value="1"/>
</dbReference>
<dbReference type="Pfam" id="PF00763">
    <property type="entry name" value="THF_DHG_CYH"/>
    <property type="match status" value="1"/>
</dbReference>
<dbReference type="Gene3D" id="3.40.50.720">
    <property type="entry name" value="NAD(P)-binding Rossmann-like Domain"/>
    <property type="match status" value="1"/>
</dbReference>
<dbReference type="PATRIC" id="fig|1618989.3.peg.58"/>
<accession>A0A0G1XIW4</accession>
<dbReference type="InterPro" id="IPR020631">
    <property type="entry name" value="THF_DH/CycHdrlase_NAD-bd_dom"/>
</dbReference>
<comment type="pathway">
    <text evidence="1">One-carbon metabolism; tetrahydrofolate interconversion.</text>
</comment>
<evidence type="ECO:0000256" key="5">
    <source>
        <dbReference type="ARBA" id="ARBA00022857"/>
    </source>
</evidence>
<evidence type="ECO:0000313" key="12">
    <source>
        <dbReference type="Proteomes" id="UP000034846"/>
    </source>
</evidence>
<keyword evidence="3" id="KW-0658">Purine biosynthesis</keyword>
<evidence type="ECO:0000256" key="3">
    <source>
        <dbReference type="ARBA" id="ARBA00022755"/>
    </source>
</evidence>
<evidence type="ECO:0000256" key="7">
    <source>
        <dbReference type="ARBA" id="ARBA00023167"/>
    </source>
</evidence>
<evidence type="ECO:0000256" key="6">
    <source>
        <dbReference type="ARBA" id="ARBA00023002"/>
    </source>
</evidence>
<keyword evidence="4" id="KW-0378">Hydrolase</keyword>
<dbReference type="Pfam" id="PF02882">
    <property type="entry name" value="THF_DHG_CYH_C"/>
    <property type="match status" value="1"/>
</dbReference>
<proteinExistence type="predicted"/>
<dbReference type="PANTHER" id="PTHR48099">
    <property type="entry name" value="C-1-TETRAHYDROFOLATE SYNTHASE, CYTOPLASMIC-RELATED"/>
    <property type="match status" value="1"/>
</dbReference>
<evidence type="ECO:0000256" key="8">
    <source>
        <dbReference type="ARBA" id="ARBA00023268"/>
    </source>
</evidence>
<keyword evidence="2" id="KW-0554">One-carbon metabolism</keyword>
<gene>
    <name evidence="11" type="ORF">UY72_C0002G0030</name>
</gene>
<evidence type="ECO:0000259" key="10">
    <source>
        <dbReference type="Pfam" id="PF02882"/>
    </source>
</evidence>
<dbReference type="GO" id="GO:0004477">
    <property type="term" value="F:methenyltetrahydrofolate cyclohydrolase activity"/>
    <property type="evidence" value="ECO:0007669"/>
    <property type="project" value="TreeGrafter"/>
</dbReference>
<feature type="non-terminal residue" evidence="11">
    <location>
        <position position="1"/>
    </location>
</feature>
<dbReference type="GO" id="GO:0004488">
    <property type="term" value="F:methylenetetrahydrofolate dehydrogenase (NADP+) activity"/>
    <property type="evidence" value="ECO:0007669"/>
    <property type="project" value="InterPro"/>
</dbReference>
<sequence>DASEDDIIAKIEDLNARNDINGILVQLPLPSQDADRIVSAIHHLKDVDGFHTENRRLLLANTPNLVPPVTLAIMRLLQATRRTLNKKTGVIIGNSEIFAEPLIELMRDAGVTTTFVTRETEGLAAIARAADIIVVAVGEKDFLKSDMIKESATVIDVGTNKIDGKTYGDASPDIIGHAGFVSPVPGGVGPLTVAYLLYNVIKAMEVQLRLRGEEV</sequence>
<keyword evidence="7" id="KW-0028">Amino-acid biosynthesis</keyword>
<reference evidence="11 12" key="1">
    <citation type="journal article" date="2015" name="Nature">
        <title>rRNA introns, odd ribosomes, and small enigmatic genomes across a large radiation of phyla.</title>
        <authorList>
            <person name="Brown C.T."/>
            <person name="Hug L.A."/>
            <person name="Thomas B.C."/>
            <person name="Sharon I."/>
            <person name="Castelle C.J."/>
            <person name="Singh A."/>
            <person name="Wilkins M.J."/>
            <person name="Williams K.H."/>
            <person name="Banfield J.F."/>
        </authorList>
    </citation>
    <scope>NUCLEOTIDE SEQUENCE [LARGE SCALE GENOMIC DNA]</scope>
</reference>
<feature type="domain" description="Tetrahydrofolate dehydrogenase/cyclohydrolase catalytic" evidence="9">
    <location>
        <begin position="2"/>
        <end position="48"/>
    </location>
</feature>
<evidence type="ECO:0000259" key="9">
    <source>
        <dbReference type="Pfam" id="PF00763"/>
    </source>
</evidence>
<evidence type="ECO:0000256" key="1">
    <source>
        <dbReference type="ARBA" id="ARBA00004777"/>
    </source>
</evidence>
<protein>
    <submittedName>
        <fullName evidence="11">Bifunctional protein FolD</fullName>
    </submittedName>
</protein>
<keyword evidence="5" id="KW-0521">NADP</keyword>
<dbReference type="GO" id="GO:0009086">
    <property type="term" value="P:methionine biosynthetic process"/>
    <property type="evidence" value="ECO:0007669"/>
    <property type="project" value="UniProtKB-KW"/>
</dbReference>
<dbReference type="InterPro" id="IPR020630">
    <property type="entry name" value="THF_DH/CycHdrlase_cat_dom"/>
</dbReference>
<keyword evidence="8" id="KW-0511">Multifunctional enzyme</keyword>
<dbReference type="Proteomes" id="UP000034846">
    <property type="component" value="Unassembled WGS sequence"/>
</dbReference>
<dbReference type="InterPro" id="IPR046346">
    <property type="entry name" value="Aminoacid_DH-like_N_sf"/>
</dbReference>
<dbReference type="GO" id="GO:0035999">
    <property type="term" value="P:tetrahydrofolate interconversion"/>
    <property type="evidence" value="ECO:0007669"/>
    <property type="project" value="TreeGrafter"/>
</dbReference>
<dbReference type="EMBL" id="LCRD01000002">
    <property type="protein sequence ID" value="KKW30855.1"/>
    <property type="molecule type" value="Genomic_DNA"/>
</dbReference>
<organism evidence="11 12">
    <name type="scientific">Candidatus Uhrbacteria bacterium GW2011_GWD2_52_7</name>
    <dbReference type="NCBI Taxonomy" id="1618989"/>
    <lineage>
        <taxon>Bacteria</taxon>
        <taxon>Candidatus Uhriibacteriota</taxon>
    </lineage>
</organism>
<keyword evidence="7" id="KW-0486">Methionine biosynthesis</keyword>
<evidence type="ECO:0000313" key="11">
    <source>
        <dbReference type="EMBL" id="KKW30855.1"/>
    </source>
</evidence>
<dbReference type="SUPFAM" id="SSF53223">
    <property type="entry name" value="Aminoacid dehydrogenase-like, N-terminal domain"/>
    <property type="match status" value="1"/>
</dbReference>
<dbReference type="PRINTS" id="PR00085">
    <property type="entry name" value="THFDHDRGNASE"/>
</dbReference>